<dbReference type="GO" id="GO:0005737">
    <property type="term" value="C:cytoplasm"/>
    <property type="evidence" value="ECO:0007669"/>
    <property type="project" value="UniProtKB-SubCell"/>
</dbReference>
<dbReference type="InterPro" id="IPR009081">
    <property type="entry name" value="PP-bd_ACP"/>
</dbReference>
<evidence type="ECO:0000313" key="7">
    <source>
        <dbReference type="EMBL" id="KRM77923.1"/>
    </source>
</evidence>
<dbReference type="SUPFAM" id="SSF47336">
    <property type="entry name" value="ACP-like"/>
    <property type="match status" value="1"/>
</dbReference>
<comment type="PTM">
    <text evidence="5">4'-phosphopantetheine is transferred from CoA to a specific serine of apo-DCP.</text>
</comment>
<dbReference type="STRING" id="33960.TY91_15425"/>
<dbReference type="HAMAP" id="MF_00565">
    <property type="entry name" value="DltC"/>
    <property type="match status" value="1"/>
</dbReference>
<keyword evidence="4 5" id="KW-0961">Cell wall biogenesis/degradation</keyword>
<feature type="domain" description="Carrier" evidence="6">
    <location>
        <begin position="1"/>
        <end position="77"/>
    </location>
</feature>
<comment type="subcellular location">
    <subcellularLocation>
        <location evidence="5">Cytoplasm</location>
    </subcellularLocation>
</comment>
<dbReference type="Gene3D" id="1.10.1200.10">
    <property type="entry name" value="ACP-like"/>
    <property type="match status" value="1"/>
</dbReference>
<sequence>MSNEQTVLSVLQELTATDLSGQMTTNLFTSGLLDSMATVQMVMELNEQCSINIPISEFDRNQWDTPEKIVAKVTELQ</sequence>
<dbReference type="PATRIC" id="fig|1423733.4.peg.1910"/>
<protein>
    <recommendedName>
        <fullName evidence="5">D-alanyl carrier protein</fullName>
        <shortName evidence="5">DCP</shortName>
    </recommendedName>
    <alternativeName>
        <fullName evidence="5">D-alanine--poly(phosphoribitol) ligase subunit 2</fullName>
    </alternativeName>
</protein>
<dbReference type="InterPro" id="IPR036736">
    <property type="entry name" value="ACP-like_sf"/>
</dbReference>
<dbReference type="NCBIfam" id="NF003464">
    <property type="entry name" value="PRK05087.1"/>
    <property type="match status" value="1"/>
</dbReference>
<evidence type="ECO:0000256" key="4">
    <source>
        <dbReference type="ARBA" id="ARBA00023316"/>
    </source>
</evidence>
<evidence type="ECO:0000256" key="5">
    <source>
        <dbReference type="HAMAP-Rule" id="MF_00565"/>
    </source>
</evidence>
<comment type="pathway">
    <text evidence="5">Cell wall biogenesis; lipoteichoic acid biosynthesis.</text>
</comment>
<dbReference type="UniPathway" id="UPA00556"/>
<dbReference type="Proteomes" id="UP000051845">
    <property type="component" value="Unassembled WGS sequence"/>
</dbReference>
<keyword evidence="3 5" id="KW-0597">Phosphoprotein</keyword>
<proteinExistence type="inferred from homology"/>
<comment type="caution">
    <text evidence="7">The sequence shown here is derived from an EMBL/GenBank/DDBJ whole genome shotgun (WGS) entry which is preliminary data.</text>
</comment>
<dbReference type="RefSeq" id="WP_056995935.1">
    <property type="nucleotide sequence ID" value="NZ_AYYR01000004.1"/>
</dbReference>
<comment type="function">
    <text evidence="5">Carrier protein involved in the D-alanylation of lipoteichoic acid (LTA). The loading of thioester-linked D-alanine onto DltC is catalyzed by D-alanine--D-alanyl carrier protein ligase DltA. The DltC-carried D-alanyl group is further transferred to cell membrane phosphatidylglycerol (PG) by forming an ester bond, probably catalyzed by DltD. D-alanylation of LTA plays an important role in modulating the properties of the cell wall in Gram-positive bacteria, influencing the net charge of the cell wall.</text>
</comment>
<accession>A0A0R2BR64</accession>
<evidence type="ECO:0000313" key="8">
    <source>
        <dbReference type="Proteomes" id="UP000051845"/>
    </source>
</evidence>
<dbReference type="GO" id="GO:0070395">
    <property type="term" value="P:lipoteichoic acid biosynthetic process"/>
    <property type="evidence" value="ECO:0007669"/>
    <property type="project" value="UniProtKB-UniRule"/>
</dbReference>
<organism evidence="7 8">
    <name type="scientific">Secundilactobacillus collinoides DSM 20515 = JCM 1123</name>
    <dbReference type="NCBI Taxonomy" id="1423733"/>
    <lineage>
        <taxon>Bacteria</taxon>
        <taxon>Bacillati</taxon>
        <taxon>Bacillota</taxon>
        <taxon>Bacilli</taxon>
        <taxon>Lactobacillales</taxon>
        <taxon>Lactobacillaceae</taxon>
        <taxon>Secundilactobacillus</taxon>
    </lineage>
</organism>
<evidence type="ECO:0000256" key="2">
    <source>
        <dbReference type="ARBA" id="ARBA00022490"/>
    </source>
</evidence>
<dbReference type="EMBL" id="AYYR01000004">
    <property type="protein sequence ID" value="KRM77923.1"/>
    <property type="molecule type" value="Genomic_DNA"/>
</dbReference>
<name>A0A0R2BR64_SECCO</name>
<dbReference type="NCBIfam" id="TIGR01688">
    <property type="entry name" value="dltC"/>
    <property type="match status" value="1"/>
</dbReference>
<dbReference type="InterPro" id="IPR003230">
    <property type="entry name" value="DltC"/>
</dbReference>
<dbReference type="Pfam" id="PF00550">
    <property type="entry name" value="PP-binding"/>
    <property type="match status" value="1"/>
</dbReference>
<keyword evidence="2 5" id="KW-0963">Cytoplasm</keyword>
<evidence type="ECO:0000259" key="6">
    <source>
        <dbReference type="PROSITE" id="PS50075"/>
    </source>
</evidence>
<comment type="similarity">
    <text evidence="5">Belongs to the DltC family.</text>
</comment>
<evidence type="ECO:0000256" key="3">
    <source>
        <dbReference type="ARBA" id="ARBA00022553"/>
    </source>
</evidence>
<keyword evidence="1 5" id="KW-0596">Phosphopantetheine</keyword>
<reference evidence="7 8" key="1">
    <citation type="journal article" date="2015" name="Genome Announc.">
        <title>Expanding the biotechnology potential of lactobacilli through comparative genomics of 213 strains and associated genera.</title>
        <authorList>
            <person name="Sun Z."/>
            <person name="Harris H.M."/>
            <person name="McCann A."/>
            <person name="Guo C."/>
            <person name="Argimon S."/>
            <person name="Zhang W."/>
            <person name="Yang X."/>
            <person name="Jeffery I.B."/>
            <person name="Cooney J.C."/>
            <person name="Kagawa T.F."/>
            <person name="Liu W."/>
            <person name="Song Y."/>
            <person name="Salvetti E."/>
            <person name="Wrobel A."/>
            <person name="Rasinkangas P."/>
            <person name="Parkhill J."/>
            <person name="Rea M.C."/>
            <person name="O'Sullivan O."/>
            <person name="Ritari J."/>
            <person name="Douillard F.P."/>
            <person name="Paul Ross R."/>
            <person name="Yang R."/>
            <person name="Briner A.E."/>
            <person name="Felis G.E."/>
            <person name="de Vos W.M."/>
            <person name="Barrangou R."/>
            <person name="Klaenhammer T.R."/>
            <person name="Caufield P.W."/>
            <person name="Cui Y."/>
            <person name="Zhang H."/>
            <person name="O'Toole P.W."/>
        </authorList>
    </citation>
    <scope>NUCLEOTIDE SEQUENCE [LARGE SCALE GENOMIC DNA]</scope>
    <source>
        <strain evidence="7 8">DSM 20515</strain>
    </source>
</reference>
<evidence type="ECO:0000256" key="1">
    <source>
        <dbReference type="ARBA" id="ARBA00022450"/>
    </source>
</evidence>
<feature type="modified residue" description="O-(pantetheine 4'-phosphoryl)serine" evidence="5">
    <location>
        <position position="35"/>
    </location>
</feature>
<gene>
    <name evidence="5" type="primary">dltC</name>
    <name evidence="7" type="ORF">FC82_GL001814</name>
</gene>
<dbReference type="AlphaFoldDB" id="A0A0R2BR64"/>
<dbReference type="PROSITE" id="PS50075">
    <property type="entry name" value="CARRIER"/>
    <property type="match status" value="1"/>
</dbReference>
<dbReference type="GO" id="GO:0071555">
    <property type="term" value="P:cell wall organization"/>
    <property type="evidence" value="ECO:0007669"/>
    <property type="project" value="UniProtKB-KW"/>
</dbReference>
<dbReference type="GO" id="GO:0036370">
    <property type="term" value="F:D-alanyl carrier activity"/>
    <property type="evidence" value="ECO:0007669"/>
    <property type="project" value="UniProtKB-UniRule"/>
</dbReference>